<evidence type="ECO:0000256" key="1">
    <source>
        <dbReference type="ARBA" id="ARBA00004123"/>
    </source>
</evidence>
<name>A0A132NYX1_GIAIN</name>
<dbReference type="Gene3D" id="3.10.330.20">
    <property type="match status" value="1"/>
</dbReference>
<keyword evidence="4 9" id="KW-0808">Transferase</keyword>
<dbReference type="InterPro" id="IPR014816">
    <property type="entry name" value="tRNA_MeTrfase_Gcd14"/>
</dbReference>
<reference evidence="9 10" key="1">
    <citation type="journal article" date="2015" name="Mol. Biochem. Parasitol.">
        <title>Identification of polymorphic genes for use in assemblage B genotyping assays through comparative genomics of multiple assemblage B Giardia duodenalis isolates.</title>
        <authorList>
            <person name="Wielinga C."/>
            <person name="Thompson R.C."/>
            <person name="Monis P."/>
            <person name="Ryan U."/>
        </authorList>
    </citation>
    <scope>NUCLEOTIDE SEQUENCE [LARGE SCALE GENOMIC DNA]</scope>
    <source>
        <strain evidence="9 10">BAH15c1</strain>
    </source>
</reference>
<dbReference type="Proteomes" id="UP000070089">
    <property type="component" value="Unassembled WGS sequence"/>
</dbReference>
<dbReference type="PANTHER" id="PTHR12133">
    <property type="entry name" value="TRNA (ADENINE(58)-N(1))-METHYLTRANSFERASE"/>
    <property type="match status" value="1"/>
</dbReference>
<sequence>MDMGRQSVSELVPAPDVETSEKLNFRSAVEKHLKENSLRLITFSPDDQCGSIGCINVGCKYNASITLSSSQEGLFDIHVIIDHTCAMHRPAISCFSAAPSLASDYIATGDIVIFVVSMDKVIADQITAGKVYSSAYGEFHHDDMIGKPYGAKLFSKTKTGFIFALHFSPSLWTRSMERRTQILFIPDISIIIMRSNIRPGSRVCEAGIGSGSLTHHLFHRIYPGGRLFCCDIDESRSRLAQEDLLNHYSSLCSSKHRDNDFTELISMSHRDVGVCGFQNDAVDIDFVFLDLPNPETVIPHLQRSLKVGGTCAIFVPCLEQVHTAVQALCRYGFGSVETIKSFSIAYEAFSRTLPVPPLRKIVKDSKNNSTDGAQQKRGGVRAHVATDMIDTIKFSGLAPTKFMRTHTGFLVFANYFGQDTGQ</sequence>
<evidence type="ECO:0000256" key="5">
    <source>
        <dbReference type="ARBA" id="ARBA00022691"/>
    </source>
</evidence>
<accession>A0A132NYX1</accession>
<evidence type="ECO:0000313" key="9">
    <source>
        <dbReference type="EMBL" id="KWX15276.1"/>
    </source>
</evidence>
<dbReference type="PROSITE" id="PS51620">
    <property type="entry name" value="SAM_TRM61"/>
    <property type="match status" value="1"/>
</dbReference>
<dbReference type="AlphaFoldDB" id="A0A132NYX1"/>
<evidence type="ECO:0000256" key="4">
    <source>
        <dbReference type="ARBA" id="ARBA00022679"/>
    </source>
</evidence>
<dbReference type="PANTHER" id="PTHR12133:SF2">
    <property type="entry name" value="TRNA (ADENINE(58)-N(1))-METHYLTRANSFERASE CATALYTIC SUBUNIT TRMT61A"/>
    <property type="match status" value="1"/>
</dbReference>
<dbReference type="Pfam" id="PF08704">
    <property type="entry name" value="GCD14"/>
    <property type="match status" value="1"/>
</dbReference>
<keyword evidence="5" id="KW-0949">S-adenosyl-L-methionine</keyword>
<dbReference type="Gene3D" id="3.40.50.150">
    <property type="entry name" value="Vaccinia Virus protein VP39"/>
    <property type="match status" value="1"/>
</dbReference>
<organism evidence="9 10">
    <name type="scientific">Giardia duodenalis assemblage B</name>
    <dbReference type="NCBI Taxonomy" id="1394984"/>
    <lineage>
        <taxon>Eukaryota</taxon>
        <taxon>Metamonada</taxon>
        <taxon>Diplomonadida</taxon>
        <taxon>Hexamitidae</taxon>
        <taxon>Giardiinae</taxon>
        <taxon>Giardia</taxon>
    </lineage>
</organism>
<dbReference type="GO" id="GO:0031515">
    <property type="term" value="C:tRNA (m1A) methyltransferase complex"/>
    <property type="evidence" value="ECO:0007669"/>
    <property type="project" value="InterPro"/>
</dbReference>
<keyword evidence="6" id="KW-0819">tRNA processing</keyword>
<evidence type="ECO:0000256" key="2">
    <source>
        <dbReference type="ARBA" id="ARBA00012796"/>
    </source>
</evidence>
<dbReference type="InterPro" id="IPR049470">
    <property type="entry name" value="TRM61_C"/>
</dbReference>
<dbReference type="GO" id="GO:0005634">
    <property type="term" value="C:nucleus"/>
    <property type="evidence" value="ECO:0007669"/>
    <property type="project" value="UniProtKB-SubCell"/>
</dbReference>
<dbReference type="GO" id="GO:0030488">
    <property type="term" value="P:tRNA methylation"/>
    <property type="evidence" value="ECO:0007669"/>
    <property type="project" value="InterPro"/>
</dbReference>
<dbReference type="InterPro" id="IPR029063">
    <property type="entry name" value="SAM-dependent_MTases_sf"/>
</dbReference>
<dbReference type="EMBL" id="JXTI01000011">
    <property type="protein sequence ID" value="KWX15276.1"/>
    <property type="molecule type" value="Genomic_DNA"/>
</dbReference>
<dbReference type="SUPFAM" id="SSF53335">
    <property type="entry name" value="S-adenosyl-L-methionine-dependent methyltransferases"/>
    <property type="match status" value="1"/>
</dbReference>
<feature type="domain" description="tRNA (adenine(58)-N(1))-methyltransferase catalytic subunit TRM61 C-terminal" evidence="8">
    <location>
        <begin position="160"/>
        <end position="414"/>
    </location>
</feature>
<dbReference type="VEuPathDB" id="GiardiaDB:QR46_0712"/>
<dbReference type="EC" id="2.1.1.220" evidence="2"/>
<gene>
    <name evidence="9" type="ORF">QR46_0712</name>
</gene>
<keyword evidence="3 9" id="KW-0489">Methyltransferase</keyword>
<dbReference type="GO" id="GO:0160107">
    <property type="term" value="F:tRNA (adenine(58)-N1)-methyltransferase activity"/>
    <property type="evidence" value="ECO:0007669"/>
    <property type="project" value="UniProtKB-EC"/>
</dbReference>
<evidence type="ECO:0000256" key="3">
    <source>
        <dbReference type="ARBA" id="ARBA00022603"/>
    </source>
</evidence>
<evidence type="ECO:0000313" key="10">
    <source>
        <dbReference type="Proteomes" id="UP000070089"/>
    </source>
</evidence>
<comment type="caution">
    <text evidence="9">The sequence shown here is derived from an EMBL/GenBank/DDBJ whole genome shotgun (WGS) entry which is preliminary data.</text>
</comment>
<evidence type="ECO:0000256" key="6">
    <source>
        <dbReference type="ARBA" id="ARBA00022694"/>
    </source>
</evidence>
<comment type="subcellular location">
    <subcellularLocation>
        <location evidence="1">Nucleus</location>
    </subcellularLocation>
</comment>
<keyword evidence="7" id="KW-0539">Nucleus</keyword>
<evidence type="ECO:0000259" key="8">
    <source>
        <dbReference type="Pfam" id="PF08704"/>
    </source>
</evidence>
<protein>
    <recommendedName>
        <fullName evidence="2">tRNA (adenine(58)-N(1))-methyltransferase</fullName>
        <ecNumber evidence="2">2.1.1.220</ecNumber>
    </recommendedName>
</protein>
<dbReference type="OrthoDB" id="1925287at2759"/>
<proteinExistence type="predicted"/>
<evidence type="ECO:0000256" key="7">
    <source>
        <dbReference type="ARBA" id="ARBA00023242"/>
    </source>
</evidence>